<evidence type="ECO:0000313" key="2">
    <source>
        <dbReference type="Proteomes" id="UP001055879"/>
    </source>
</evidence>
<evidence type="ECO:0000313" key="1">
    <source>
        <dbReference type="EMBL" id="KAI3758229.1"/>
    </source>
</evidence>
<name>A0ACB9EGX2_ARCLA</name>
<reference evidence="2" key="1">
    <citation type="journal article" date="2022" name="Mol. Ecol. Resour.">
        <title>The genomes of chicory, endive, great burdock and yacon provide insights into Asteraceae palaeo-polyploidization history and plant inulin production.</title>
        <authorList>
            <person name="Fan W."/>
            <person name="Wang S."/>
            <person name="Wang H."/>
            <person name="Wang A."/>
            <person name="Jiang F."/>
            <person name="Liu H."/>
            <person name="Zhao H."/>
            <person name="Xu D."/>
            <person name="Zhang Y."/>
        </authorList>
    </citation>
    <scope>NUCLEOTIDE SEQUENCE [LARGE SCALE GENOMIC DNA]</scope>
    <source>
        <strain evidence="2">cv. Niubang</strain>
    </source>
</reference>
<keyword evidence="2" id="KW-1185">Reference proteome</keyword>
<gene>
    <name evidence="1" type="ORF">L6452_05782</name>
</gene>
<organism evidence="1 2">
    <name type="scientific">Arctium lappa</name>
    <name type="common">Greater burdock</name>
    <name type="synonym">Lappa major</name>
    <dbReference type="NCBI Taxonomy" id="4217"/>
    <lineage>
        <taxon>Eukaryota</taxon>
        <taxon>Viridiplantae</taxon>
        <taxon>Streptophyta</taxon>
        <taxon>Embryophyta</taxon>
        <taxon>Tracheophyta</taxon>
        <taxon>Spermatophyta</taxon>
        <taxon>Magnoliopsida</taxon>
        <taxon>eudicotyledons</taxon>
        <taxon>Gunneridae</taxon>
        <taxon>Pentapetalae</taxon>
        <taxon>asterids</taxon>
        <taxon>campanulids</taxon>
        <taxon>Asterales</taxon>
        <taxon>Asteraceae</taxon>
        <taxon>Carduoideae</taxon>
        <taxon>Cardueae</taxon>
        <taxon>Arctiinae</taxon>
        <taxon>Arctium</taxon>
    </lineage>
</organism>
<proteinExistence type="predicted"/>
<accession>A0ACB9EGX2</accession>
<dbReference type="Proteomes" id="UP001055879">
    <property type="component" value="Linkage Group LG02"/>
</dbReference>
<sequence>MLAYSDLPMYLWAEAVATACFTQNRTIVVKHFNKTAYELINNHTPNIKFLRIFGCRCYLLRERQGLSKFDKKADEGYLVGYSLTSKAYRIYIIRTKTVVESMNVSFDENSTRTSGHNSSELGRKDKASIQSRIEPATKGSTSSNSNSTSSELDLLFIDAFDDICANFDKGISTSITSSEVPTISEDMSGPSEEEVTETSSPSGTTQPLVSDSTNAESVSTDSSSGKEVTTTSTASPKASVSETLVQDVPSTFMEQPVVHDDNNTSNTQQTVEALPSTHRWTKDHPLDNVIGDVQTGVTTRSASANFCMFSASNLPSLCSAQKLYSLSNGCKVSFPEWRSA</sequence>
<reference evidence="1 2" key="2">
    <citation type="journal article" date="2022" name="Mol. Ecol. Resour.">
        <title>The genomes of chicory, endive, great burdock and yacon provide insights into Asteraceae paleo-polyploidization history and plant inulin production.</title>
        <authorList>
            <person name="Fan W."/>
            <person name="Wang S."/>
            <person name="Wang H."/>
            <person name="Wang A."/>
            <person name="Jiang F."/>
            <person name="Liu H."/>
            <person name="Zhao H."/>
            <person name="Xu D."/>
            <person name="Zhang Y."/>
        </authorList>
    </citation>
    <scope>NUCLEOTIDE SEQUENCE [LARGE SCALE GENOMIC DNA]</scope>
    <source>
        <strain evidence="2">cv. Niubang</strain>
    </source>
</reference>
<protein>
    <submittedName>
        <fullName evidence="1">Uncharacterized protein</fullName>
    </submittedName>
</protein>
<comment type="caution">
    <text evidence="1">The sequence shown here is derived from an EMBL/GenBank/DDBJ whole genome shotgun (WGS) entry which is preliminary data.</text>
</comment>
<dbReference type="EMBL" id="CM042048">
    <property type="protein sequence ID" value="KAI3758229.1"/>
    <property type="molecule type" value="Genomic_DNA"/>
</dbReference>